<dbReference type="SMART" id="SM00895">
    <property type="entry name" value="FCD"/>
    <property type="match status" value="1"/>
</dbReference>
<dbReference type="Proteomes" id="UP000553963">
    <property type="component" value="Unassembled WGS sequence"/>
</dbReference>
<dbReference type="InterPro" id="IPR036388">
    <property type="entry name" value="WH-like_DNA-bd_sf"/>
</dbReference>
<dbReference type="GO" id="GO:0003677">
    <property type="term" value="F:DNA binding"/>
    <property type="evidence" value="ECO:0007669"/>
    <property type="project" value="UniProtKB-KW"/>
</dbReference>
<dbReference type="CDD" id="cd07377">
    <property type="entry name" value="WHTH_GntR"/>
    <property type="match status" value="1"/>
</dbReference>
<keyword evidence="1" id="KW-0805">Transcription regulation</keyword>
<dbReference type="Pfam" id="PF00392">
    <property type="entry name" value="GntR"/>
    <property type="match status" value="1"/>
</dbReference>
<evidence type="ECO:0000256" key="2">
    <source>
        <dbReference type="ARBA" id="ARBA00023125"/>
    </source>
</evidence>
<dbReference type="SUPFAM" id="SSF48008">
    <property type="entry name" value="GntR ligand-binding domain-like"/>
    <property type="match status" value="1"/>
</dbReference>
<dbReference type="InterPro" id="IPR036390">
    <property type="entry name" value="WH_DNA-bd_sf"/>
</dbReference>
<evidence type="ECO:0000256" key="1">
    <source>
        <dbReference type="ARBA" id="ARBA00023015"/>
    </source>
</evidence>
<dbReference type="Pfam" id="PF07729">
    <property type="entry name" value="FCD"/>
    <property type="match status" value="1"/>
</dbReference>
<accession>A0A840ANE8</accession>
<dbReference type="SUPFAM" id="SSF46785">
    <property type="entry name" value="Winged helix' DNA-binding domain"/>
    <property type="match status" value="1"/>
</dbReference>
<evidence type="ECO:0000313" key="6">
    <source>
        <dbReference type="Proteomes" id="UP000553963"/>
    </source>
</evidence>
<keyword evidence="2 5" id="KW-0238">DNA-binding</keyword>
<dbReference type="PANTHER" id="PTHR43537">
    <property type="entry name" value="TRANSCRIPTIONAL REGULATOR, GNTR FAMILY"/>
    <property type="match status" value="1"/>
</dbReference>
<reference evidence="5 6" key="1">
    <citation type="submission" date="2020-08" db="EMBL/GenBank/DDBJ databases">
        <title>Genomic Encyclopedia of Type Strains, Phase IV (KMG-IV): sequencing the most valuable type-strain genomes for metagenomic binning, comparative biology and taxonomic classification.</title>
        <authorList>
            <person name="Goeker M."/>
        </authorList>
    </citation>
    <scope>NUCLEOTIDE SEQUENCE [LARGE SCALE GENOMIC DNA]</scope>
    <source>
        <strain evidence="5 6">DSM 25966</strain>
    </source>
</reference>
<proteinExistence type="predicted"/>
<evidence type="ECO:0000256" key="3">
    <source>
        <dbReference type="ARBA" id="ARBA00023163"/>
    </source>
</evidence>
<evidence type="ECO:0000259" key="4">
    <source>
        <dbReference type="PROSITE" id="PS50949"/>
    </source>
</evidence>
<dbReference type="InterPro" id="IPR011711">
    <property type="entry name" value="GntR_C"/>
</dbReference>
<gene>
    <name evidence="5" type="ORF">GGR25_002900</name>
</gene>
<dbReference type="Gene3D" id="1.20.120.530">
    <property type="entry name" value="GntR ligand-binding domain-like"/>
    <property type="match status" value="1"/>
</dbReference>
<dbReference type="AlphaFoldDB" id="A0A840ANE8"/>
<name>A0A840ANE8_9HYPH</name>
<dbReference type="PRINTS" id="PR00035">
    <property type="entry name" value="HTHGNTR"/>
</dbReference>
<dbReference type="PANTHER" id="PTHR43537:SF5">
    <property type="entry name" value="UXU OPERON TRANSCRIPTIONAL REGULATOR"/>
    <property type="match status" value="1"/>
</dbReference>
<dbReference type="GO" id="GO:0003700">
    <property type="term" value="F:DNA-binding transcription factor activity"/>
    <property type="evidence" value="ECO:0007669"/>
    <property type="project" value="InterPro"/>
</dbReference>
<comment type="caution">
    <text evidence="5">The sequence shown here is derived from an EMBL/GenBank/DDBJ whole genome shotgun (WGS) entry which is preliminary data.</text>
</comment>
<organism evidence="5 6">
    <name type="scientific">Kaistia hirudinis</name>
    <dbReference type="NCBI Taxonomy" id="1293440"/>
    <lineage>
        <taxon>Bacteria</taxon>
        <taxon>Pseudomonadati</taxon>
        <taxon>Pseudomonadota</taxon>
        <taxon>Alphaproteobacteria</taxon>
        <taxon>Hyphomicrobiales</taxon>
        <taxon>Kaistiaceae</taxon>
        <taxon>Kaistia</taxon>
    </lineage>
</organism>
<evidence type="ECO:0000313" key="5">
    <source>
        <dbReference type="EMBL" id="MBB3931850.1"/>
    </source>
</evidence>
<dbReference type="RefSeq" id="WP_183399458.1">
    <property type="nucleotide sequence ID" value="NZ_JACIDS010000003.1"/>
</dbReference>
<dbReference type="Gene3D" id="1.10.10.10">
    <property type="entry name" value="Winged helix-like DNA-binding domain superfamily/Winged helix DNA-binding domain"/>
    <property type="match status" value="1"/>
</dbReference>
<dbReference type="EMBL" id="JACIDS010000003">
    <property type="protein sequence ID" value="MBB3931850.1"/>
    <property type="molecule type" value="Genomic_DNA"/>
</dbReference>
<keyword evidence="6" id="KW-1185">Reference proteome</keyword>
<protein>
    <submittedName>
        <fullName evidence="5">DNA-binding FadR family transcriptional regulator</fullName>
    </submittedName>
</protein>
<dbReference type="SMART" id="SM00345">
    <property type="entry name" value="HTH_GNTR"/>
    <property type="match status" value="1"/>
</dbReference>
<dbReference type="InterPro" id="IPR008920">
    <property type="entry name" value="TF_FadR/GntR_C"/>
</dbReference>
<keyword evidence="3" id="KW-0804">Transcription</keyword>
<dbReference type="PROSITE" id="PS50949">
    <property type="entry name" value="HTH_GNTR"/>
    <property type="match status" value="1"/>
</dbReference>
<sequence>MAQSKSATPGRGMLADEIADYLSANIRSGAFAHGTKLPTEHSLSEQFGVSRTVVREAISRIKSDGLVTSRQGSGVYVAHSSTRRSFKLGESLVDAADVLALFELRQPLELASARLAAARRTEEHLERIRQAHAAMEDSSDWSEEGVIADLAFHHEIAMATGNGYYADFMAFLGGALQNTIRAARSGSGRPEIKKITISEHARILAAIEQRDPESAAMAMSMHLQGARERMSDKT</sequence>
<dbReference type="InterPro" id="IPR000524">
    <property type="entry name" value="Tscrpt_reg_HTH_GntR"/>
</dbReference>
<feature type="domain" description="HTH gntR-type" evidence="4">
    <location>
        <begin position="12"/>
        <end position="80"/>
    </location>
</feature>